<protein>
    <submittedName>
        <fullName evidence="1">Uncharacterized protein</fullName>
    </submittedName>
</protein>
<comment type="caution">
    <text evidence="1">The sequence shown here is derived from an EMBL/GenBank/DDBJ whole genome shotgun (WGS) entry which is preliminary data.</text>
</comment>
<dbReference type="Proteomes" id="UP001430172">
    <property type="component" value="Unassembled WGS sequence"/>
</dbReference>
<dbReference type="EMBL" id="JAFDVD010000009">
    <property type="protein sequence ID" value="MBM6400726.1"/>
    <property type="molecule type" value="Genomic_DNA"/>
</dbReference>
<reference evidence="1" key="1">
    <citation type="submission" date="2021-02" db="EMBL/GenBank/DDBJ databases">
        <title>Phycicoccus sp. MQZ13P-5T, whole genome shotgun sequence.</title>
        <authorList>
            <person name="Tuo L."/>
        </authorList>
    </citation>
    <scope>NUCLEOTIDE SEQUENCE</scope>
    <source>
        <strain evidence="1">MQZ13P-5</strain>
    </source>
</reference>
<evidence type="ECO:0000313" key="1">
    <source>
        <dbReference type="EMBL" id="MBM6400726.1"/>
    </source>
</evidence>
<keyword evidence="2" id="KW-1185">Reference proteome</keyword>
<proteinExistence type="predicted"/>
<accession>A0ABS2CLH2</accession>
<sequence>MEKTMSTNGTPAMAAACTTSDAVWYGSNTAHAVDRAQVQGRTVSAAALGMRDRVVAGGTAGFGIALPTTGSVRLRLEGPPV</sequence>
<organism evidence="1 2">
    <name type="scientific">Phycicoccus sonneratiae</name>
    <dbReference type="NCBI Taxonomy" id="2807628"/>
    <lineage>
        <taxon>Bacteria</taxon>
        <taxon>Bacillati</taxon>
        <taxon>Actinomycetota</taxon>
        <taxon>Actinomycetes</taxon>
        <taxon>Micrococcales</taxon>
        <taxon>Intrasporangiaceae</taxon>
        <taxon>Phycicoccus</taxon>
    </lineage>
</organism>
<name>A0ABS2CLH2_9MICO</name>
<dbReference type="PROSITE" id="PS51257">
    <property type="entry name" value="PROKAR_LIPOPROTEIN"/>
    <property type="match status" value="1"/>
</dbReference>
<evidence type="ECO:0000313" key="2">
    <source>
        <dbReference type="Proteomes" id="UP001430172"/>
    </source>
</evidence>
<gene>
    <name evidence="1" type="ORF">JQN70_10050</name>
</gene>
<dbReference type="RefSeq" id="WP_204131189.1">
    <property type="nucleotide sequence ID" value="NZ_JAFDVD010000009.1"/>
</dbReference>